<dbReference type="EMBL" id="MFAT01000063">
    <property type="protein sequence ID" value="OGD85593.1"/>
    <property type="molecule type" value="Genomic_DNA"/>
</dbReference>
<feature type="domain" description="AAA+ ATPase" evidence="1">
    <location>
        <begin position="115"/>
        <end position="263"/>
    </location>
</feature>
<dbReference type="PANTHER" id="PTHR43718">
    <property type="entry name" value="LON PROTEASE"/>
    <property type="match status" value="1"/>
</dbReference>
<dbReference type="GO" id="GO:0051131">
    <property type="term" value="P:chaperone-mediated protein complex assembly"/>
    <property type="evidence" value="ECO:0007669"/>
    <property type="project" value="TreeGrafter"/>
</dbReference>
<dbReference type="Pfam" id="PF00004">
    <property type="entry name" value="AAA"/>
    <property type="match status" value="1"/>
</dbReference>
<accession>A0A1F5G134</accession>
<dbReference type="InterPro" id="IPR003593">
    <property type="entry name" value="AAA+_ATPase"/>
</dbReference>
<sequence>MNSKTAQFEDIQLLEDKLAKSKIPPDLSQKAKAMITRLVRLASVQGFSQEYDATARYLDWIINLPWNSTSKDILSLESAKKILDENHFGLDSIKERVLEFISISCLKFAKGEKIKAPAYLLLGLVGTGKTTMAISIAQTLGRKFGRIPMGGMGDALQLRGKARAYPGAEPGLVMKVLRRIQTNNPVILLDEIDRVTDASNADIMGVLVELLDPEQNYQFLDQFIDYPFDLSQVLFIATANNTRGIATAVLDRLEVIEMPSYTDEQKIIIGKSYLFPRAISASGLSEKDLTIDNDIWPAIVRPLGFDAGMRTLDRTINGICRKVAKAKIEGKITSLVIKDNNLKEYLPD</sequence>
<dbReference type="GO" id="GO:0016887">
    <property type="term" value="F:ATP hydrolysis activity"/>
    <property type="evidence" value="ECO:0007669"/>
    <property type="project" value="InterPro"/>
</dbReference>
<dbReference type="Gene3D" id="1.20.5.5270">
    <property type="match status" value="1"/>
</dbReference>
<dbReference type="GO" id="GO:0007005">
    <property type="term" value="P:mitochondrion organization"/>
    <property type="evidence" value="ECO:0007669"/>
    <property type="project" value="TreeGrafter"/>
</dbReference>
<dbReference type="InterPro" id="IPR054594">
    <property type="entry name" value="Lon_lid"/>
</dbReference>
<dbReference type="GO" id="GO:0004176">
    <property type="term" value="F:ATP-dependent peptidase activity"/>
    <property type="evidence" value="ECO:0007669"/>
    <property type="project" value="InterPro"/>
</dbReference>
<protein>
    <recommendedName>
        <fullName evidence="1">AAA+ ATPase domain-containing protein</fullName>
    </recommendedName>
</protein>
<dbReference type="GO" id="GO:0005524">
    <property type="term" value="F:ATP binding"/>
    <property type="evidence" value="ECO:0007669"/>
    <property type="project" value="InterPro"/>
</dbReference>
<organism evidence="2 3">
    <name type="scientific">Candidatus Curtissbacteria bacterium RBG_13_35_7</name>
    <dbReference type="NCBI Taxonomy" id="1797705"/>
    <lineage>
        <taxon>Bacteria</taxon>
        <taxon>Candidatus Curtissiibacteriota</taxon>
    </lineage>
</organism>
<dbReference type="SUPFAM" id="SSF52540">
    <property type="entry name" value="P-loop containing nucleoside triphosphate hydrolases"/>
    <property type="match status" value="1"/>
</dbReference>
<reference evidence="2 3" key="1">
    <citation type="journal article" date="2016" name="Nat. Commun.">
        <title>Thousands of microbial genomes shed light on interconnected biogeochemical processes in an aquifer system.</title>
        <authorList>
            <person name="Anantharaman K."/>
            <person name="Brown C.T."/>
            <person name="Hug L.A."/>
            <person name="Sharon I."/>
            <person name="Castelle C.J."/>
            <person name="Probst A.J."/>
            <person name="Thomas B.C."/>
            <person name="Singh A."/>
            <person name="Wilkins M.J."/>
            <person name="Karaoz U."/>
            <person name="Brodie E.L."/>
            <person name="Williams K.H."/>
            <person name="Hubbard S.S."/>
            <person name="Banfield J.F."/>
        </authorList>
    </citation>
    <scope>NUCLEOTIDE SEQUENCE [LARGE SCALE GENOMIC DNA]</scope>
</reference>
<dbReference type="PANTHER" id="PTHR43718:SF2">
    <property type="entry name" value="LON PROTEASE HOMOLOG, MITOCHONDRIAL"/>
    <property type="match status" value="1"/>
</dbReference>
<evidence type="ECO:0000313" key="3">
    <source>
        <dbReference type="Proteomes" id="UP000176317"/>
    </source>
</evidence>
<name>A0A1F5G134_9BACT</name>
<dbReference type="Proteomes" id="UP000176317">
    <property type="component" value="Unassembled WGS sequence"/>
</dbReference>
<gene>
    <name evidence="2" type="ORF">A2164_02440</name>
</gene>
<evidence type="ECO:0000259" key="1">
    <source>
        <dbReference type="SMART" id="SM00382"/>
    </source>
</evidence>
<dbReference type="InterPro" id="IPR027065">
    <property type="entry name" value="Lon_Prtase"/>
</dbReference>
<dbReference type="Pfam" id="PF22667">
    <property type="entry name" value="Lon_lid"/>
    <property type="match status" value="1"/>
</dbReference>
<dbReference type="InterPro" id="IPR027417">
    <property type="entry name" value="P-loop_NTPase"/>
</dbReference>
<dbReference type="Gene3D" id="3.40.50.300">
    <property type="entry name" value="P-loop containing nucleotide triphosphate hydrolases"/>
    <property type="match status" value="1"/>
</dbReference>
<comment type="caution">
    <text evidence="2">The sequence shown here is derived from an EMBL/GenBank/DDBJ whole genome shotgun (WGS) entry which is preliminary data.</text>
</comment>
<dbReference type="InterPro" id="IPR003959">
    <property type="entry name" value="ATPase_AAA_core"/>
</dbReference>
<dbReference type="Gene3D" id="1.10.8.60">
    <property type="match status" value="1"/>
</dbReference>
<proteinExistence type="predicted"/>
<evidence type="ECO:0000313" key="2">
    <source>
        <dbReference type="EMBL" id="OGD85593.1"/>
    </source>
</evidence>
<dbReference type="GO" id="GO:0006515">
    <property type="term" value="P:protein quality control for misfolded or incompletely synthesized proteins"/>
    <property type="evidence" value="ECO:0007669"/>
    <property type="project" value="TreeGrafter"/>
</dbReference>
<dbReference type="GO" id="GO:0003697">
    <property type="term" value="F:single-stranded DNA binding"/>
    <property type="evidence" value="ECO:0007669"/>
    <property type="project" value="TreeGrafter"/>
</dbReference>
<dbReference type="GO" id="GO:0004252">
    <property type="term" value="F:serine-type endopeptidase activity"/>
    <property type="evidence" value="ECO:0007669"/>
    <property type="project" value="InterPro"/>
</dbReference>
<dbReference type="SMART" id="SM00382">
    <property type="entry name" value="AAA"/>
    <property type="match status" value="1"/>
</dbReference>
<dbReference type="AlphaFoldDB" id="A0A1F5G134"/>